<sequence>MDTGIVIIGTRNLEGEAEVEVEVEAREGMTVISTVEETEITVIGAEAAALITTKVVGEVNMMRTGAAEVGLMEEVPPLLAVAPVLEGALLHEEQLLLGMLVQMDVITRTGLQLQRVYHRGVDVLVPAAPCHVLMLMIKEQRRRPQL</sequence>
<name>A0ABQ7V3Y5_SOLTU</name>
<gene>
    <name evidence="1" type="ORF">KY290_022297</name>
</gene>
<comment type="caution">
    <text evidence="1">The sequence shown here is derived from an EMBL/GenBank/DDBJ whole genome shotgun (WGS) entry which is preliminary data.</text>
</comment>
<evidence type="ECO:0000313" key="2">
    <source>
        <dbReference type="Proteomes" id="UP000826656"/>
    </source>
</evidence>
<evidence type="ECO:0000313" key="1">
    <source>
        <dbReference type="EMBL" id="KAH0758804.1"/>
    </source>
</evidence>
<dbReference type="Proteomes" id="UP000826656">
    <property type="component" value="Unassembled WGS sequence"/>
</dbReference>
<dbReference type="EMBL" id="JAIVGD010000015">
    <property type="protein sequence ID" value="KAH0758804.1"/>
    <property type="molecule type" value="Genomic_DNA"/>
</dbReference>
<organism evidence="1 2">
    <name type="scientific">Solanum tuberosum</name>
    <name type="common">Potato</name>
    <dbReference type="NCBI Taxonomy" id="4113"/>
    <lineage>
        <taxon>Eukaryota</taxon>
        <taxon>Viridiplantae</taxon>
        <taxon>Streptophyta</taxon>
        <taxon>Embryophyta</taxon>
        <taxon>Tracheophyta</taxon>
        <taxon>Spermatophyta</taxon>
        <taxon>Magnoliopsida</taxon>
        <taxon>eudicotyledons</taxon>
        <taxon>Gunneridae</taxon>
        <taxon>Pentapetalae</taxon>
        <taxon>asterids</taxon>
        <taxon>lamiids</taxon>
        <taxon>Solanales</taxon>
        <taxon>Solanaceae</taxon>
        <taxon>Solanoideae</taxon>
        <taxon>Solaneae</taxon>
        <taxon>Solanum</taxon>
    </lineage>
</organism>
<keyword evidence="2" id="KW-1185">Reference proteome</keyword>
<reference evidence="1 2" key="1">
    <citation type="journal article" date="2021" name="bioRxiv">
        <title>Chromosome-scale and haplotype-resolved genome assembly of a tetraploid potato cultivar.</title>
        <authorList>
            <person name="Sun H."/>
            <person name="Jiao W.-B."/>
            <person name="Krause K."/>
            <person name="Campoy J.A."/>
            <person name="Goel M."/>
            <person name="Folz-Donahue K."/>
            <person name="Kukat C."/>
            <person name="Huettel B."/>
            <person name="Schneeberger K."/>
        </authorList>
    </citation>
    <scope>NUCLEOTIDE SEQUENCE [LARGE SCALE GENOMIC DNA]</scope>
    <source>
        <strain evidence="1">SolTubOtavaFocal</strain>
        <tissue evidence="1">Leaves</tissue>
    </source>
</reference>
<protein>
    <submittedName>
        <fullName evidence="1">Uncharacterized protein</fullName>
    </submittedName>
</protein>
<proteinExistence type="predicted"/>
<accession>A0ABQ7V3Y5</accession>